<sequence length="526" mass="57347">MKAKHLLVKCIAIYALINLTSCREMTPETEVRSAEETVVNHVTPEVAFPGEEGVRKQGTLFGKEVTYAEIDGKAVFEGDMILTPEQLGSETGARTQALSKIVSLWPNNTVSYTIDASITDQSAVLEAISQVEAFTPLRFVLRKPTPDLPGLPVLRQSYVTFKLSRGYSSSIGRIGGEQFITIPTGATKGGILHEIGHTVGLLHEHTRPDRDAYIKVNLNNVADAAKPNLAIVAEESDEHVKHGKFDFKSIMMMDSYAYSKNKLPVMTTTDNKTFSVQRDYLSDGDIYCITAMYANLFAVTPYHIWAGDAASGKWSVLATTWTNAEEIYALPGTLFLSKSPNLMRLNARSGKGYSIASGFSGVKGITYYRGNLFVLQNGTVWKIDVASGARQSFTGPFWTSATGLSYAFGLLYIVSGDNLYMISSNGQSFSSIGSGYQGVTEMTGWKNSLYILKPNGKLYKVDPTNGDQKEYTPATFAPNAQLTSNGKNLLIASQGVLYSVDENGWTKQISLGWTSVTDISAVSSED</sequence>
<dbReference type="EMBL" id="JAJTTC010000010">
    <property type="protein sequence ID" value="MCF0065314.1"/>
    <property type="molecule type" value="Genomic_DNA"/>
</dbReference>
<dbReference type="InterPro" id="IPR006026">
    <property type="entry name" value="Peptidase_Metallo"/>
</dbReference>
<keyword evidence="1" id="KW-0482">Metalloprotease</keyword>
<dbReference type="SMART" id="SM00235">
    <property type="entry name" value="ZnMc"/>
    <property type="match status" value="1"/>
</dbReference>
<dbReference type="InterPro" id="IPR001506">
    <property type="entry name" value="Peptidase_M12A"/>
</dbReference>
<proteinExistence type="predicted"/>
<keyword evidence="1" id="KW-0479">Metal-binding</keyword>
<feature type="binding site" evidence="1">
    <location>
        <position position="193"/>
    </location>
    <ligand>
        <name>Zn(2+)</name>
        <dbReference type="ChEBI" id="CHEBI:29105"/>
        <note>catalytic</note>
    </ligand>
</feature>
<dbReference type="Pfam" id="PF01400">
    <property type="entry name" value="Astacin"/>
    <property type="match status" value="1"/>
</dbReference>
<evidence type="ECO:0000256" key="1">
    <source>
        <dbReference type="PROSITE-ProRule" id="PRU01211"/>
    </source>
</evidence>
<feature type="active site" evidence="1">
    <location>
        <position position="194"/>
    </location>
</feature>
<feature type="domain" description="Peptidase M12A" evidence="2">
    <location>
        <begin position="96"/>
        <end position="295"/>
    </location>
</feature>
<comment type="caution">
    <text evidence="1">Lacks conserved residue(s) required for the propagation of feature annotation.</text>
</comment>
<gene>
    <name evidence="3" type="ORF">LXM26_27620</name>
</gene>
<organism evidence="3 4">
    <name type="scientific">Dyadobacter chenwenxiniae</name>
    <dbReference type="NCBI Taxonomy" id="2906456"/>
    <lineage>
        <taxon>Bacteria</taxon>
        <taxon>Pseudomonadati</taxon>
        <taxon>Bacteroidota</taxon>
        <taxon>Cytophagia</taxon>
        <taxon>Cytophagales</taxon>
        <taxon>Spirosomataceae</taxon>
        <taxon>Dyadobacter</taxon>
    </lineage>
</organism>
<dbReference type="Gene3D" id="3.40.390.10">
    <property type="entry name" value="Collagenase (Catalytic Domain)"/>
    <property type="match status" value="1"/>
</dbReference>
<keyword evidence="1" id="KW-0645">Protease</keyword>
<dbReference type="Gene3D" id="2.115.10.10">
    <property type="entry name" value="Tachylectin 2"/>
    <property type="match status" value="1"/>
</dbReference>
<dbReference type="PROSITE" id="PS51864">
    <property type="entry name" value="ASTACIN"/>
    <property type="match status" value="1"/>
</dbReference>
<keyword evidence="1" id="KW-0862">Zinc</keyword>
<feature type="binding site" evidence="1">
    <location>
        <position position="203"/>
    </location>
    <ligand>
        <name>Zn(2+)</name>
        <dbReference type="ChEBI" id="CHEBI:29105"/>
        <note>catalytic</note>
    </ligand>
</feature>
<dbReference type="PANTHER" id="PTHR10127:SF850">
    <property type="entry name" value="METALLOENDOPEPTIDASE"/>
    <property type="match status" value="1"/>
</dbReference>
<accession>A0A9X1PRW0</accession>
<reference evidence="3" key="1">
    <citation type="submission" date="2021-12" db="EMBL/GenBank/DDBJ databases">
        <title>Novel species in genus Dyadobacter.</title>
        <authorList>
            <person name="Ma C."/>
        </authorList>
    </citation>
    <scope>NUCLEOTIDE SEQUENCE</scope>
    <source>
        <strain evidence="3">LJ419</strain>
    </source>
</reference>
<dbReference type="GO" id="GO:0004222">
    <property type="term" value="F:metalloendopeptidase activity"/>
    <property type="evidence" value="ECO:0007669"/>
    <property type="project" value="UniProtKB-UniRule"/>
</dbReference>
<name>A0A9X1PRW0_9BACT</name>
<keyword evidence="4" id="KW-1185">Reference proteome</keyword>
<dbReference type="PANTHER" id="PTHR10127">
    <property type="entry name" value="DISCOIDIN, CUB, EGF, LAMININ , AND ZINC METALLOPROTEASE DOMAIN CONTAINING"/>
    <property type="match status" value="1"/>
</dbReference>
<evidence type="ECO:0000259" key="2">
    <source>
        <dbReference type="PROSITE" id="PS51864"/>
    </source>
</evidence>
<comment type="caution">
    <text evidence="3">The sequence shown here is derived from an EMBL/GenBank/DDBJ whole genome shotgun (WGS) entry which is preliminary data.</text>
</comment>
<dbReference type="InterPro" id="IPR024079">
    <property type="entry name" value="MetalloPept_cat_dom_sf"/>
</dbReference>
<dbReference type="SUPFAM" id="SSF63825">
    <property type="entry name" value="YWTD domain"/>
    <property type="match status" value="1"/>
</dbReference>
<feature type="binding site" evidence="1">
    <location>
        <position position="197"/>
    </location>
    <ligand>
        <name>Zn(2+)</name>
        <dbReference type="ChEBI" id="CHEBI:29105"/>
        <note>catalytic</note>
    </ligand>
</feature>
<comment type="cofactor">
    <cofactor evidence="1">
        <name>Zn(2+)</name>
        <dbReference type="ChEBI" id="CHEBI:29105"/>
    </cofactor>
    <text evidence="1">Binds 1 zinc ion per subunit.</text>
</comment>
<dbReference type="PRINTS" id="PR00480">
    <property type="entry name" value="ASTACIN"/>
</dbReference>
<dbReference type="GO" id="GO:0008270">
    <property type="term" value="F:zinc ion binding"/>
    <property type="evidence" value="ECO:0007669"/>
    <property type="project" value="UniProtKB-UniRule"/>
</dbReference>
<evidence type="ECO:0000313" key="4">
    <source>
        <dbReference type="Proteomes" id="UP001139000"/>
    </source>
</evidence>
<protein>
    <submittedName>
        <fullName evidence="3">M12 family metallopeptidase</fullName>
    </submittedName>
</protein>
<dbReference type="RefSeq" id="WP_234658302.1">
    <property type="nucleotide sequence ID" value="NZ_CP094997.1"/>
</dbReference>
<dbReference type="Proteomes" id="UP001139000">
    <property type="component" value="Unassembled WGS sequence"/>
</dbReference>
<dbReference type="AlphaFoldDB" id="A0A9X1PRW0"/>
<dbReference type="GO" id="GO:0006508">
    <property type="term" value="P:proteolysis"/>
    <property type="evidence" value="ECO:0007669"/>
    <property type="project" value="UniProtKB-KW"/>
</dbReference>
<evidence type="ECO:0000313" key="3">
    <source>
        <dbReference type="EMBL" id="MCF0065314.1"/>
    </source>
</evidence>
<dbReference type="SUPFAM" id="SSF55486">
    <property type="entry name" value="Metalloproteases ('zincins'), catalytic domain"/>
    <property type="match status" value="1"/>
</dbReference>
<keyword evidence="1" id="KW-0378">Hydrolase</keyword>